<keyword evidence="4" id="KW-0375">Hydrogen ion transport</keyword>
<name>A0AAV7JJR7_9METZ</name>
<keyword evidence="5" id="KW-0406">Ion transport</keyword>
<dbReference type="InterPro" id="IPR005772">
    <property type="entry name" value="ATPase_V1-cplx_fsu_euk"/>
</dbReference>
<dbReference type="InterPro" id="IPR015419">
    <property type="entry name" value="CTAG/Pcc1"/>
</dbReference>
<sequence length="176" mass="19804">MATEEYPVRCEISVPFPTNQMAEIALNSLSPDPEPRNSLVTKEFILDDNILKLNQMAISIHRKLIAIIGDEDTCTGFLLGGTGELNAAKQANFFTVTKDTSTKDIEDKFKLFTTRNDIAILLITQTIAEEIRYLLDNHTMSIPAILEIPSKDHPYDPSKDSILKRARGMFNAEDFR</sequence>
<dbReference type="SUPFAM" id="SSF159468">
    <property type="entry name" value="AtpF-like"/>
    <property type="match status" value="1"/>
</dbReference>
<comment type="similarity">
    <text evidence="1">Belongs to the CTAG/PCC1 family.</text>
</comment>
<keyword evidence="3" id="KW-0813">Transport</keyword>
<accession>A0AAV7JJR7</accession>
<evidence type="ECO:0000256" key="3">
    <source>
        <dbReference type="ARBA" id="ARBA00022448"/>
    </source>
</evidence>
<dbReference type="NCBIfam" id="TIGR01101">
    <property type="entry name" value="V_ATP_synt_F"/>
    <property type="match status" value="1"/>
</dbReference>
<keyword evidence="7" id="KW-1185">Reference proteome</keyword>
<dbReference type="Gene3D" id="3.40.50.10580">
    <property type="entry name" value="ATPase, V1 complex, subunit F"/>
    <property type="match status" value="1"/>
</dbReference>
<comment type="similarity">
    <text evidence="2">Belongs to the V-ATPase F subunit family.</text>
</comment>
<proteinExistence type="inferred from homology"/>
<evidence type="ECO:0000313" key="7">
    <source>
        <dbReference type="Proteomes" id="UP001165289"/>
    </source>
</evidence>
<dbReference type="InterPro" id="IPR036906">
    <property type="entry name" value="ATPase_V1_fsu_sf"/>
</dbReference>
<dbReference type="Pfam" id="PF09341">
    <property type="entry name" value="Pcc1"/>
    <property type="match status" value="1"/>
</dbReference>
<evidence type="ECO:0000256" key="2">
    <source>
        <dbReference type="ARBA" id="ARBA00010148"/>
    </source>
</evidence>
<gene>
    <name evidence="6" type="ORF">LOD99_11540</name>
</gene>
<evidence type="ECO:0000313" key="6">
    <source>
        <dbReference type="EMBL" id="KAI6649171.1"/>
    </source>
</evidence>
<reference evidence="6 7" key="1">
    <citation type="journal article" date="2023" name="BMC Biol.">
        <title>The compact genome of the sponge Oopsacas minuta (Hexactinellida) is lacking key metazoan core genes.</title>
        <authorList>
            <person name="Santini S."/>
            <person name="Schenkelaars Q."/>
            <person name="Jourda C."/>
            <person name="Duchesne M."/>
            <person name="Belahbib H."/>
            <person name="Rocher C."/>
            <person name="Selva M."/>
            <person name="Riesgo A."/>
            <person name="Vervoort M."/>
            <person name="Leys S.P."/>
            <person name="Kodjabachian L."/>
            <person name="Le Bivic A."/>
            <person name="Borchiellini C."/>
            <person name="Claverie J.M."/>
            <person name="Renard E."/>
        </authorList>
    </citation>
    <scope>NUCLEOTIDE SEQUENCE [LARGE SCALE GENOMIC DNA]</scope>
    <source>
        <strain evidence="6">SPO-2</strain>
    </source>
</reference>
<evidence type="ECO:0000256" key="5">
    <source>
        <dbReference type="ARBA" id="ARBA00023065"/>
    </source>
</evidence>
<evidence type="ECO:0000256" key="4">
    <source>
        <dbReference type="ARBA" id="ARBA00022781"/>
    </source>
</evidence>
<dbReference type="FunFam" id="3.40.50.10580:FF:000001">
    <property type="entry name" value="V-type proton ATPase subunit F"/>
    <property type="match status" value="1"/>
</dbReference>
<protein>
    <submittedName>
        <fullName evidence="6">V-type proton ATPase subunit F-like</fullName>
    </submittedName>
</protein>
<dbReference type="AlphaFoldDB" id="A0AAV7JJR7"/>
<dbReference type="GO" id="GO:0046961">
    <property type="term" value="F:proton-transporting ATPase activity, rotational mechanism"/>
    <property type="evidence" value="ECO:0007669"/>
    <property type="project" value="InterPro"/>
</dbReference>
<dbReference type="Pfam" id="PF01990">
    <property type="entry name" value="ATP-synt_F"/>
    <property type="match status" value="1"/>
</dbReference>
<organism evidence="6 7">
    <name type="scientific">Oopsacas minuta</name>
    <dbReference type="NCBI Taxonomy" id="111878"/>
    <lineage>
        <taxon>Eukaryota</taxon>
        <taxon>Metazoa</taxon>
        <taxon>Porifera</taxon>
        <taxon>Hexactinellida</taxon>
        <taxon>Hexasterophora</taxon>
        <taxon>Lyssacinosida</taxon>
        <taxon>Leucopsacidae</taxon>
        <taxon>Oopsacas</taxon>
    </lineage>
</organism>
<dbReference type="PANTHER" id="PTHR13861:SF2">
    <property type="entry name" value="V-TYPE PROTON ATPASE SUBUNIT F"/>
    <property type="match status" value="1"/>
</dbReference>
<dbReference type="Gene3D" id="3.30.310.50">
    <property type="entry name" value="Alpha-D-phosphohexomutase, C-terminal domain"/>
    <property type="match status" value="1"/>
</dbReference>
<dbReference type="InterPro" id="IPR008218">
    <property type="entry name" value="ATPase_V1-cplx_f_g_su"/>
</dbReference>
<dbReference type="EMBL" id="JAKMXF010000321">
    <property type="protein sequence ID" value="KAI6649171.1"/>
    <property type="molecule type" value="Genomic_DNA"/>
</dbReference>
<dbReference type="PANTHER" id="PTHR13861">
    <property type="entry name" value="VACUOLAR ATP SYNTHASE SUBUNIT F"/>
    <property type="match status" value="1"/>
</dbReference>
<comment type="caution">
    <text evidence="6">The sequence shown here is derived from an EMBL/GenBank/DDBJ whole genome shotgun (WGS) entry which is preliminary data.</text>
</comment>
<dbReference type="Proteomes" id="UP001165289">
    <property type="component" value="Unassembled WGS sequence"/>
</dbReference>
<evidence type="ECO:0000256" key="1">
    <source>
        <dbReference type="ARBA" id="ARBA00007073"/>
    </source>
</evidence>
<dbReference type="GO" id="GO:0033180">
    <property type="term" value="C:proton-transporting V-type ATPase, V1 domain"/>
    <property type="evidence" value="ECO:0007669"/>
    <property type="project" value="InterPro"/>
</dbReference>